<protein>
    <submittedName>
        <fullName evidence="4">Secreted protein</fullName>
    </submittedName>
</protein>
<reference evidence="2" key="2">
    <citation type="submission" date="2014-06" db="EMBL/GenBank/DDBJ databases">
        <authorList>
            <person name="Aslett M."/>
        </authorList>
    </citation>
    <scope>NUCLEOTIDE SEQUENCE</scope>
</reference>
<dbReference type="WBParaSite" id="EgrG_000322000">
    <property type="protein sequence ID" value="EgrG_000322000"/>
    <property type="gene ID" value="EgrG_000322000"/>
</dbReference>
<sequence length="122" mass="13628">MRATNCLLLILSTLSHLALSAVVDEDGLIAILYEIYREDTFPAFEKYPLEIFNPLKGPYYQKLAKLHDQAALHMAANGFPSGSLDGDVIPLYPSLEKDKILMYEQPEDNKTLVAVLLCLLSD</sequence>
<dbReference type="AlphaFoldDB" id="A0A068X4B2"/>
<evidence type="ECO:0000313" key="3">
    <source>
        <dbReference type="Proteomes" id="UP000492820"/>
    </source>
</evidence>
<organism evidence="2">
    <name type="scientific">Echinococcus granulosus</name>
    <name type="common">Hydatid tapeworm</name>
    <dbReference type="NCBI Taxonomy" id="6210"/>
    <lineage>
        <taxon>Eukaryota</taxon>
        <taxon>Metazoa</taxon>
        <taxon>Spiralia</taxon>
        <taxon>Lophotrochozoa</taxon>
        <taxon>Platyhelminthes</taxon>
        <taxon>Cestoda</taxon>
        <taxon>Eucestoda</taxon>
        <taxon>Cyclophyllidea</taxon>
        <taxon>Taeniidae</taxon>
        <taxon>Echinococcus</taxon>
        <taxon>Echinococcus granulosus group</taxon>
    </lineage>
</organism>
<dbReference type="Proteomes" id="UP000492820">
    <property type="component" value="Unassembled WGS sequence"/>
</dbReference>
<reference evidence="4" key="3">
    <citation type="submission" date="2020-10" db="UniProtKB">
        <authorList>
            <consortium name="WormBaseParasite"/>
        </authorList>
    </citation>
    <scope>IDENTIFICATION</scope>
</reference>
<reference evidence="2 3" key="1">
    <citation type="journal article" date="2013" name="Nature">
        <title>The genomes of four tapeworm species reveal adaptations to parasitism.</title>
        <authorList>
            <person name="Tsai I.J."/>
            <person name="Zarowiecki M."/>
            <person name="Holroyd N."/>
            <person name="Garciarrubio A."/>
            <person name="Sanchez-Flores A."/>
            <person name="Brooks K.L."/>
            <person name="Tracey A."/>
            <person name="Bobes R.J."/>
            <person name="Fragoso G."/>
            <person name="Sciutto E."/>
            <person name="Aslett M."/>
            <person name="Beasley H."/>
            <person name="Bennett H.M."/>
            <person name="Cai J."/>
            <person name="Camicia F."/>
            <person name="Clark R."/>
            <person name="Cucher M."/>
            <person name="De Silva N."/>
            <person name="Day T.A."/>
            <person name="Deplazes P."/>
            <person name="Estrada K."/>
            <person name="Fernandez C."/>
            <person name="Holland P.W."/>
            <person name="Hou J."/>
            <person name="Hu S."/>
            <person name="Huckvale T."/>
            <person name="Hung S.S."/>
            <person name="Kamenetzky L."/>
            <person name="Keane J.A."/>
            <person name="Kiss F."/>
            <person name="Koziol U."/>
            <person name="Lambert O."/>
            <person name="Liu K."/>
            <person name="Luo X."/>
            <person name="Luo Y."/>
            <person name="Macchiaroli N."/>
            <person name="Nichol S."/>
            <person name="Paps J."/>
            <person name="Parkinson J."/>
            <person name="Pouchkina-Stantcheva N."/>
            <person name="Riddiford N."/>
            <person name="Rosenzvit M."/>
            <person name="Salinas G."/>
            <person name="Wasmuth J.D."/>
            <person name="Zamanian M."/>
            <person name="Zheng Y."/>
            <person name="Cai X."/>
            <person name="Soberon X."/>
            <person name="Olson P.D."/>
            <person name="Laclette J.P."/>
            <person name="Brehm K."/>
            <person name="Berriman M."/>
            <person name="Garciarrubio A."/>
            <person name="Bobes R.J."/>
            <person name="Fragoso G."/>
            <person name="Sanchez-Flores A."/>
            <person name="Estrada K."/>
            <person name="Cevallos M.A."/>
            <person name="Morett E."/>
            <person name="Gonzalez V."/>
            <person name="Portillo T."/>
            <person name="Ochoa-Leyva A."/>
            <person name="Jose M.V."/>
            <person name="Sciutto E."/>
            <person name="Landa A."/>
            <person name="Jimenez L."/>
            <person name="Valdes V."/>
            <person name="Carrero J.C."/>
            <person name="Larralde C."/>
            <person name="Morales-Montor J."/>
            <person name="Limon-Lason J."/>
            <person name="Soberon X."/>
            <person name="Laclette J.P."/>
        </authorList>
    </citation>
    <scope>NUCLEOTIDE SEQUENCE [LARGE SCALE GENOMIC DNA]</scope>
</reference>
<evidence type="ECO:0000256" key="1">
    <source>
        <dbReference type="SAM" id="SignalP"/>
    </source>
</evidence>
<name>A0A068X4B2_ECHGR</name>
<feature type="signal peptide" evidence="1">
    <location>
        <begin position="1"/>
        <end position="20"/>
    </location>
</feature>
<accession>A0A068X4B2</accession>
<dbReference type="EMBL" id="LK028619">
    <property type="protein sequence ID" value="CDS24767.1"/>
    <property type="molecule type" value="Genomic_DNA"/>
</dbReference>
<evidence type="ECO:0000313" key="4">
    <source>
        <dbReference type="WBParaSite" id="EgrG_000322000"/>
    </source>
</evidence>
<feature type="chain" id="PRO_5041037389" evidence="1">
    <location>
        <begin position="21"/>
        <end position="122"/>
    </location>
</feature>
<gene>
    <name evidence="2" type="ORF">EgrG_000322000</name>
</gene>
<keyword evidence="1" id="KW-0732">Signal</keyword>
<dbReference type="OrthoDB" id="6287158at2759"/>
<evidence type="ECO:0000313" key="2">
    <source>
        <dbReference type="EMBL" id="CDS24767.1"/>
    </source>
</evidence>
<proteinExistence type="predicted"/>